<dbReference type="Gene3D" id="3.40.50.1580">
    <property type="entry name" value="Nucleoside phosphorylase domain"/>
    <property type="match status" value="1"/>
</dbReference>
<name>A0A4S8SKJ3_AURPU</name>
<dbReference type="Pfam" id="PF01048">
    <property type="entry name" value="PNP_UDP_1"/>
    <property type="match status" value="1"/>
</dbReference>
<dbReference type="Pfam" id="PF24883">
    <property type="entry name" value="NPHP3_N"/>
    <property type="match status" value="1"/>
</dbReference>
<dbReference type="GO" id="GO:0009116">
    <property type="term" value="P:nucleoside metabolic process"/>
    <property type="evidence" value="ECO:0007669"/>
    <property type="project" value="InterPro"/>
</dbReference>
<dbReference type="InterPro" id="IPR000845">
    <property type="entry name" value="Nucleoside_phosphorylase_d"/>
</dbReference>
<sequence>MQGKSVFTLINYISMKFSPDHFYPLFVTADVSLTAINHVLESALNEEFSPGYRWGSDWLLIEHPDQHDFSGPTMPLRQHFDNGFLNASNDELQQFINVNLLGHARAMYSTASLYGVIDQRTAEDNTISFFIQDDVNPIQEAQIRSMWGTGSALENTLARYVDPMEHIAYNPENTVNMTAAEARANIIALKDELTDREALRFLELTCSGESLDDAAKAKERLNDWLDGEALNPGATVMASSQQRETPSPDDGQAEIDRADQYTIGWICALPIELAAAVKMLDVEHQRLPPPPGDDNSYRFGRIGDHNIVIGCLPSGRTGLVSASSVATQMMSAFRQIRVGLMVGIGGGVPSEDNDVRLGDIVVSHPNGQHGGVAQYDFGRARPDGIFERIGSLNAPPKALLTALTDVRAAEEMDELKIVDYLSRLTDRLPPYAYPSKLTDCLYQPKYSHIGGRNCIRCDSESSVVREKRSTNGPRIHYGTIASGNMVMKDAIERDRISQDLGGVLCFEMEAAGLMNNFPCLVIRGISDYSDSHKNDGWQRYAAATAAAFAKELLCHLASTRINQIEPISQAMNQIASRLTRNSEMVERTNQEIGEFKMSPEIVEYMKPETGSYKTPDILHGSKPVAWSGCTGLDISYMLRSILRQLASSPLPDQLRGLWSQHFRNQSEPSRAELLGVISDVVKSHEVVYLVLDALDEYPAEKSPERRTLLMIIKELMTSCAPSLRCLITSRREPDIQEELQSVAYCIIDVDPAIQGDVGKLVAFALSQDSIRRWGDTLVSFASTKLLDAQERIYQKEVRTILIWLTSSFREMTPIEIAAIVAYQGIQDVLRICTSVLVTVIDGDAQDTIKLAHFTVKEFLIGRLHDDESPHWYRFTSQLAHCYIAKQTLDCLFGPSDSPEWQELHSYATTYWPDHAKHDDGTSFWASVRSRVNVILQTESRKKFVPWLRSEHPIELSYNPDRTTPLYFACLLGLLQSAKHYWQSLEQLPRERDGRFKKAVNAAAVMGHYGLFSWLINELHDRCLQDLITESGRTFIDVSFIIENIQRSPRRILPVISELSCEFPASRKIVHVAAANLHGQGREIIEYLLDKTNTIRDIDEDLVESASHNHLNPTVLEALAERRVEEFPISCRTLVAVAGLSLDAFGKIIDARSADIDLNGHILLSIAEIPSGIDAIQMLLDRNMSVIITDTLVDSLATSPLGSEIMMLLMKNPEFEQDLTSEGIATIAGLFDLKVLDQLLKIHRYYIREPSKVINQLAHNCYLRKAQRNHPPTSRKLSVEYRPALVRSDTRSVLASMHELVRYMCPQAISLITENIVGLCPTGSLPLESHTHVVASEEGLKAAVLNLKGVSYVKRVSETHVMKHPITITVDQEFITDTWIPGKISLFLKQGGTLKHLRTSLSPFSTLPDHVLSKIRPDKVFSAAVKDYKDVIYVEQSFLWSSGILGPAVSSSGQIGSHDSATESSSEHNSSSPELDPLPWDLDGFPTLLFGLPLQYDLLVLTACLGRFDWFEKSPAFTPPQANNEVQNLEAQGAPSSLIVQWTTPYASPRLYCGSSRGSSISFSTYWTDLLKACPIPVIPDILDTWDPQATDEIRDEIATQARSRWLIERDNPTSNRNRPYTGEWRSTELDL</sequence>
<evidence type="ECO:0000313" key="5">
    <source>
        <dbReference type="EMBL" id="THV71139.1"/>
    </source>
</evidence>
<protein>
    <submittedName>
        <fullName evidence="5">Uncharacterized protein</fullName>
    </submittedName>
</protein>
<feature type="domain" description="Nephrocystin 3-like N-terminal" evidence="4">
    <location>
        <begin position="633"/>
        <end position="730"/>
    </location>
</feature>
<keyword evidence="1" id="KW-0677">Repeat</keyword>
<gene>
    <name evidence="5" type="ORF">D6D28_04649</name>
</gene>
<evidence type="ECO:0000313" key="6">
    <source>
        <dbReference type="Proteomes" id="UP000304951"/>
    </source>
</evidence>
<evidence type="ECO:0000259" key="3">
    <source>
        <dbReference type="Pfam" id="PF01048"/>
    </source>
</evidence>
<evidence type="ECO:0000259" key="4">
    <source>
        <dbReference type="Pfam" id="PF24883"/>
    </source>
</evidence>
<feature type="compositionally biased region" description="Low complexity" evidence="2">
    <location>
        <begin position="1461"/>
        <end position="1473"/>
    </location>
</feature>
<reference evidence="5 6" key="1">
    <citation type="submission" date="2018-10" db="EMBL/GenBank/DDBJ databases">
        <title>Fifty Aureobasidium pullulans genomes reveal a recombining polyextremotolerant generalist.</title>
        <authorList>
            <person name="Gostincar C."/>
            <person name="Turk M."/>
            <person name="Zajc J."/>
            <person name="Gunde-Cimerman N."/>
        </authorList>
    </citation>
    <scope>NUCLEOTIDE SEQUENCE [LARGE SCALE GENOMIC DNA]</scope>
    <source>
        <strain evidence="5 6">EXF-11900</strain>
    </source>
</reference>
<dbReference type="InterPro" id="IPR053137">
    <property type="entry name" value="NLR-like"/>
</dbReference>
<dbReference type="EMBL" id="QZAF01000164">
    <property type="protein sequence ID" value="THV71139.1"/>
    <property type="molecule type" value="Genomic_DNA"/>
</dbReference>
<dbReference type="GO" id="GO:0003824">
    <property type="term" value="F:catalytic activity"/>
    <property type="evidence" value="ECO:0007669"/>
    <property type="project" value="InterPro"/>
</dbReference>
<feature type="region of interest" description="Disordered" evidence="2">
    <location>
        <begin position="1608"/>
        <end position="1631"/>
    </location>
</feature>
<accession>A0A4S8SKJ3</accession>
<proteinExistence type="predicted"/>
<dbReference type="PANTHER" id="PTHR46082:SF11">
    <property type="entry name" value="AAA+ ATPASE DOMAIN-CONTAINING PROTEIN-RELATED"/>
    <property type="match status" value="1"/>
</dbReference>
<dbReference type="InterPro" id="IPR036770">
    <property type="entry name" value="Ankyrin_rpt-contain_sf"/>
</dbReference>
<dbReference type="Proteomes" id="UP000304951">
    <property type="component" value="Unassembled WGS sequence"/>
</dbReference>
<dbReference type="PANTHER" id="PTHR46082">
    <property type="entry name" value="ATP/GTP-BINDING PROTEIN-RELATED"/>
    <property type="match status" value="1"/>
</dbReference>
<feature type="region of interest" description="Disordered" evidence="2">
    <location>
        <begin position="1454"/>
        <end position="1473"/>
    </location>
</feature>
<feature type="domain" description="Nucleoside phosphorylase" evidence="3">
    <location>
        <begin position="262"/>
        <end position="547"/>
    </location>
</feature>
<dbReference type="InterPro" id="IPR056884">
    <property type="entry name" value="NPHP3-like_N"/>
</dbReference>
<dbReference type="SUPFAM" id="SSF48403">
    <property type="entry name" value="Ankyrin repeat"/>
    <property type="match status" value="1"/>
</dbReference>
<comment type="caution">
    <text evidence="5">The sequence shown here is derived from an EMBL/GenBank/DDBJ whole genome shotgun (WGS) entry which is preliminary data.</text>
</comment>
<dbReference type="SUPFAM" id="SSF53167">
    <property type="entry name" value="Purine and uridine phosphorylases"/>
    <property type="match status" value="1"/>
</dbReference>
<dbReference type="InterPro" id="IPR035994">
    <property type="entry name" value="Nucleoside_phosphorylase_sf"/>
</dbReference>
<evidence type="ECO:0000256" key="2">
    <source>
        <dbReference type="SAM" id="MobiDB-lite"/>
    </source>
</evidence>
<organism evidence="5 6">
    <name type="scientific">Aureobasidium pullulans</name>
    <name type="common">Black yeast</name>
    <name type="synonym">Pullularia pullulans</name>
    <dbReference type="NCBI Taxonomy" id="5580"/>
    <lineage>
        <taxon>Eukaryota</taxon>
        <taxon>Fungi</taxon>
        <taxon>Dikarya</taxon>
        <taxon>Ascomycota</taxon>
        <taxon>Pezizomycotina</taxon>
        <taxon>Dothideomycetes</taxon>
        <taxon>Dothideomycetidae</taxon>
        <taxon>Dothideales</taxon>
        <taxon>Saccotheciaceae</taxon>
        <taxon>Aureobasidium</taxon>
    </lineage>
</organism>
<evidence type="ECO:0000256" key="1">
    <source>
        <dbReference type="ARBA" id="ARBA00022737"/>
    </source>
</evidence>